<keyword evidence="2 4" id="KW-0863">Zinc-finger</keyword>
<reference evidence="7" key="1">
    <citation type="submission" date="2023-10" db="EMBL/GenBank/DDBJ databases">
        <authorList>
            <person name="Chen Y."/>
            <person name="Shah S."/>
            <person name="Dougan E. K."/>
            <person name="Thang M."/>
            <person name="Chan C."/>
        </authorList>
    </citation>
    <scope>NUCLEOTIDE SEQUENCE [LARGE SCALE GENOMIC DNA]</scope>
</reference>
<feature type="compositionally biased region" description="Acidic residues" evidence="5">
    <location>
        <begin position="18"/>
        <end position="32"/>
    </location>
</feature>
<evidence type="ECO:0000259" key="6">
    <source>
        <dbReference type="PROSITE" id="PS50089"/>
    </source>
</evidence>
<dbReference type="PROSITE" id="PS50089">
    <property type="entry name" value="ZF_RING_2"/>
    <property type="match status" value="1"/>
</dbReference>
<sequence length="187" mass="19853">RRRTPPGLRRPSSGGGASEDDDLGVVDSDSDDAWPSPASPRRRRGIPGFHGQHGGRDLGYAAQTEAALVAAALALSAREAAGSPAGDRGAARAAEEEEAQLQEALRLSRYEALRAALPMSAFPGRCSEACGGAGGEAQECPICLVEFEQGDRVLRLECLHLFHEKCVDSWLQKRLDCPVCQTSFAVP</sequence>
<evidence type="ECO:0000256" key="3">
    <source>
        <dbReference type="ARBA" id="ARBA00022833"/>
    </source>
</evidence>
<keyword evidence="8" id="KW-1185">Reference proteome</keyword>
<dbReference type="Pfam" id="PF13639">
    <property type="entry name" value="zf-RING_2"/>
    <property type="match status" value="1"/>
</dbReference>
<name>A0ABN9TW10_9DINO</name>
<keyword evidence="1" id="KW-0479">Metal-binding</keyword>
<dbReference type="Gene3D" id="3.30.40.10">
    <property type="entry name" value="Zinc/RING finger domain, C3HC4 (zinc finger)"/>
    <property type="match status" value="1"/>
</dbReference>
<evidence type="ECO:0000313" key="7">
    <source>
        <dbReference type="EMBL" id="CAK0849887.1"/>
    </source>
</evidence>
<dbReference type="InterPro" id="IPR001841">
    <property type="entry name" value="Znf_RING"/>
</dbReference>
<accession>A0ABN9TW10</accession>
<dbReference type="SUPFAM" id="SSF57850">
    <property type="entry name" value="RING/U-box"/>
    <property type="match status" value="1"/>
</dbReference>
<evidence type="ECO:0000256" key="4">
    <source>
        <dbReference type="PROSITE-ProRule" id="PRU00175"/>
    </source>
</evidence>
<dbReference type="SMART" id="SM00184">
    <property type="entry name" value="RING"/>
    <property type="match status" value="1"/>
</dbReference>
<proteinExistence type="predicted"/>
<evidence type="ECO:0000256" key="2">
    <source>
        <dbReference type="ARBA" id="ARBA00022771"/>
    </source>
</evidence>
<keyword evidence="3" id="KW-0862">Zinc</keyword>
<dbReference type="PANTHER" id="PTHR45931">
    <property type="entry name" value="SI:CH211-59O9.10"/>
    <property type="match status" value="1"/>
</dbReference>
<dbReference type="InterPro" id="IPR013083">
    <property type="entry name" value="Znf_RING/FYVE/PHD"/>
</dbReference>
<organism evidence="7 8">
    <name type="scientific">Prorocentrum cordatum</name>
    <dbReference type="NCBI Taxonomy" id="2364126"/>
    <lineage>
        <taxon>Eukaryota</taxon>
        <taxon>Sar</taxon>
        <taxon>Alveolata</taxon>
        <taxon>Dinophyceae</taxon>
        <taxon>Prorocentrales</taxon>
        <taxon>Prorocentraceae</taxon>
        <taxon>Prorocentrum</taxon>
    </lineage>
</organism>
<feature type="region of interest" description="Disordered" evidence="5">
    <location>
        <begin position="1"/>
        <end position="50"/>
    </location>
</feature>
<comment type="caution">
    <text evidence="7">The sequence shown here is derived from an EMBL/GenBank/DDBJ whole genome shotgun (WGS) entry which is preliminary data.</text>
</comment>
<dbReference type="PANTHER" id="PTHR45931:SF3">
    <property type="entry name" value="RING ZINC FINGER-CONTAINING PROTEIN"/>
    <property type="match status" value="1"/>
</dbReference>
<feature type="domain" description="RING-type" evidence="6">
    <location>
        <begin position="140"/>
        <end position="181"/>
    </location>
</feature>
<gene>
    <name evidence="7" type="ORF">PCOR1329_LOCUS42468</name>
</gene>
<evidence type="ECO:0000256" key="1">
    <source>
        <dbReference type="ARBA" id="ARBA00022723"/>
    </source>
</evidence>
<dbReference type="InterPro" id="IPR051834">
    <property type="entry name" value="RING_finger_E3_ligase"/>
</dbReference>
<evidence type="ECO:0000313" key="8">
    <source>
        <dbReference type="Proteomes" id="UP001189429"/>
    </source>
</evidence>
<evidence type="ECO:0000256" key="5">
    <source>
        <dbReference type="SAM" id="MobiDB-lite"/>
    </source>
</evidence>
<dbReference type="EMBL" id="CAUYUJ010015102">
    <property type="protein sequence ID" value="CAK0849887.1"/>
    <property type="molecule type" value="Genomic_DNA"/>
</dbReference>
<dbReference type="Proteomes" id="UP001189429">
    <property type="component" value="Unassembled WGS sequence"/>
</dbReference>
<feature type="compositionally biased region" description="Low complexity" evidence="5">
    <location>
        <begin position="1"/>
        <end position="12"/>
    </location>
</feature>
<protein>
    <recommendedName>
        <fullName evidence="6">RING-type domain-containing protein</fullName>
    </recommendedName>
</protein>
<feature type="non-terminal residue" evidence="7">
    <location>
        <position position="1"/>
    </location>
</feature>